<dbReference type="EMBL" id="RBNI01010062">
    <property type="protein sequence ID" value="RUP43898.1"/>
    <property type="molecule type" value="Genomic_DNA"/>
</dbReference>
<name>A0A433CZ99_9FUNG</name>
<dbReference type="AlphaFoldDB" id="A0A433CZ99"/>
<protein>
    <submittedName>
        <fullName evidence="1">Uncharacterized protein</fullName>
    </submittedName>
</protein>
<keyword evidence="2" id="KW-1185">Reference proteome</keyword>
<gene>
    <name evidence="1" type="ORF">BC936DRAFT_136569</name>
</gene>
<dbReference type="Proteomes" id="UP000268093">
    <property type="component" value="Unassembled WGS sequence"/>
</dbReference>
<reference evidence="1 2" key="1">
    <citation type="journal article" date="2018" name="New Phytol.">
        <title>Phylogenomics of Endogonaceae and evolution of mycorrhizas within Mucoromycota.</title>
        <authorList>
            <person name="Chang Y."/>
            <person name="Desiro A."/>
            <person name="Na H."/>
            <person name="Sandor L."/>
            <person name="Lipzen A."/>
            <person name="Clum A."/>
            <person name="Barry K."/>
            <person name="Grigoriev I.V."/>
            <person name="Martin F.M."/>
            <person name="Stajich J.E."/>
            <person name="Smith M.E."/>
            <person name="Bonito G."/>
            <person name="Spatafora J.W."/>
        </authorList>
    </citation>
    <scope>NUCLEOTIDE SEQUENCE [LARGE SCALE GENOMIC DNA]</scope>
    <source>
        <strain evidence="1 2">GMNB39</strain>
    </source>
</reference>
<evidence type="ECO:0000313" key="2">
    <source>
        <dbReference type="Proteomes" id="UP000268093"/>
    </source>
</evidence>
<comment type="caution">
    <text evidence="1">The sequence shown here is derived from an EMBL/GenBank/DDBJ whole genome shotgun (WGS) entry which is preliminary data.</text>
</comment>
<evidence type="ECO:0000313" key="1">
    <source>
        <dbReference type="EMBL" id="RUP43898.1"/>
    </source>
</evidence>
<feature type="non-terminal residue" evidence="1">
    <location>
        <position position="141"/>
    </location>
</feature>
<proteinExistence type="predicted"/>
<accession>A0A433CZ99</accession>
<organism evidence="1 2">
    <name type="scientific">Jimgerdemannia flammicorona</name>
    <dbReference type="NCBI Taxonomy" id="994334"/>
    <lineage>
        <taxon>Eukaryota</taxon>
        <taxon>Fungi</taxon>
        <taxon>Fungi incertae sedis</taxon>
        <taxon>Mucoromycota</taxon>
        <taxon>Mucoromycotina</taxon>
        <taxon>Endogonomycetes</taxon>
        <taxon>Endogonales</taxon>
        <taxon>Endogonaceae</taxon>
        <taxon>Jimgerdemannia</taxon>
    </lineage>
</organism>
<dbReference type="OrthoDB" id="7451037at2759"/>
<sequence>MASMGLARLIAGLGFLGPSLEPGHVNGLLQHIVAVPAGDRDERNSGGVEINLLDEIAVSGGVNDGDIVLGGLELPESNVDGDTTLTLSFQFVQNPGVFERRLAKLSSLLLELLDGTLIDTAALVDQVVDLPESTWPMTTTL</sequence>